<evidence type="ECO:0000256" key="9">
    <source>
        <dbReference type="ARBA" id="ARBA00032230"/>
    </source>
</evidence>
<dbReference type="PANTHER" id="PTHR46323:SF2">
    <property type="entry name" value="BETA-GALACTOSIDASE"/>
    <property type="match status" value="1"/>
</dbReference>
<name>A0A495E6Q9_9FLAO</name>
<dbReference type="SUPFAM" id="SSF74650">
    <property type="entry name" value="Galactose mutarotase-like"/>
    <property type="match status" value="1"/>
</dbReference>
<dbReference type="EC" id="3.2.1.23" evidence="5 10"/>
<dbReference type="Proteomes" id="UP000269412">
    <property type="component" value="Unassembled WGS sequence"/>
</dbReference>
<dbReference type="InterPro" id="IPR006104">
    <property type="entry name" value="Glyco_hydro_2_N"/>
</dbReference>
<dbReference type="GO" id="GO:0005990">
    <property type="term" value="P:lactose catabolic process"/>
    <property type="evidence" value="ECO:0007669"/>
    <property type="project" value="TreeGrafter"/>
</dbReference>
<dbReference type="InterPro" id="IPR017853">
    <property type="entry name" value="GH"/>
</dbReference>
<dbReference type="Gene3D" id="3.20.20.80">
    <property type="entry name" value="Glycosidases"/>
    <property type="match status" value="1"/>
</dbReference>
<comment type="similarity">
    <text evidence="3 10">Belongs to the glycosyl hydrolase 2 family.</text>
</comment>
<organism evidence="12 13">
    <name type="scientific">Maribacter vaceletii</name>
    <dbReference type="NCBI Taxonomy" id="1206816"/>
    <lineage>
        <taxon>Bacteria</taxon>
        <taxon>Pseudomonadati</taxon>
        <taxon>Bacteroidota</taxon>
        <taxon>Flavobacteriia</taxon>
        <taxon>Flavobacteriales</taxon>
        <taxon>Flavobacteriaceae</taxon>
        <taxon>Maribacter</taxon>
    </lineage>
</organism>
<dbReference type="InterPro" id="IPR006103">
    <property type="entry name" value="Glyco_hydro_2_cat"/>
</dbReference>
<dbReference type="SMART" id="SM01038">
    <property type="entry name" value="Bgal_small_N"/>
    <property type="match status" value="1"/>
</dbReference>
<dbReference type="InterPro" id="IPR014718">
    <property type="entry name" value="GH-type_carb-bd"/>
</dbReference>
<dbReference type="Pfam" id="PF16353">
    <property type="entry name" value="LacZ_4"/>
    <property type="match status" value="1"/>
</dbReference>
<evidence type="ECO:0000256" key="3">
    <source>
        <dbReference type="ARBA" id="ARBA00007401"/>
    </source>
</evidence>
<evidence type="ECO:0000256" key="4">
    <source>
        <dbReference type="ARBA" id="ARBA00011245"/>
    </source>
</evidence>
<evidence type="ECO:0000256" key="7">
    <source>
        <dbReference type="ARBA" id="ARBA00022837"/>
    </source>
</evidence>
<dbReference type="Pfam" id="PF02837">
    <property type="entry name" value="Glyco_hydro_2_N"/>
    <property type="match status" value="2"/>
</dbReference>
<dbReference type="Pfam" id="PF00703">
    <property type="entry name" value="Glyco_hydro_2"/>
    <property type="match status" value="1"/>
</dbReference>
<keyword evidence="7" id="KW-0106">Calcium</keyword>
<dbReference type="SUPFAM" id="SSF51445">
    <property type="entry name" value="(Trans)glycosidases"/>
    <property type="match status" value="1"/>
</dbReference>
<keyword evidence="8 10" id="KW-0326">Glycosidase</keyword>
<dbReference type="SUPFAM" id="SSF49303">
    <property type="entry name" value="beta-Galactosidase/glucuronidase domain"/>
    <property type="match status" value="2"/>
</dbReference>
<comment type="cofactor">
    <cofactor evidence="2">
        <name>Ca(2+)</name>
        <dbReference type="ChEBI" id="CHEBI:29108"/>
    </cofactor>
</comment>
<dbReference type="InterPro" id="IPR008979">
    <property type="entry name" value="Galactose-bd-like_sf"/>
</dbReference>
<evidence type="ECO:0000256" key="1">
    <source>
        <dbReference type="ARBA" id="ARBA00001412"/>
    </source>
</evidence>
<evidence type="ECO:0000256" key="6">
    <source>
        <dbReference type="ARBA" id="ARBA00022801"/>
    </source>
</evidence>
<feature type="domain" description="Beta galactosidase small chain/" evidence="11">
    <location>
        <begin position="809"/>
        <end position="1078"/>
    </location>
</feature>
<proteinExistence type="inferred from homology"/>
<dbReference type="Gene3D" id="2.60.40.10">
    <property type="entry name" value="Immunoglobulins"/>
    <property type="match status" value="2"/>
</dbReference>
<evidence type="ECO:0000313" key="13">
    <source>
        <dbReference type="Proteomes" id="UP000269412"/>
    </source>
</evidence>
<dbReference type="InterPro" id="IPR004199">
    <property type="entry name" value="B-gal_small/dom_5"/>
</dbReference>
<dbReference type="AlphaFoldDB" id="A0A495E6Q9"/>
<dbReference type="SUPFAM" id="SSF49785">
    <property type="entry name" value="Galactose-binding domain-like"/>
    <property type="match status" value="1"/>
</dbReference>
<evidence type="ECO:0000256" key="10">
    <source>
        <dbReference type="RuleBase" id="RU361154"/>
    </source>
</evidence>
<dbReference type="EMBL" id="RBIQ01000009">
    <property type="protein sequence ID" value="RKR12203.1"/>
    <property type="molecule type" value="Genomic_DNA"/>
</dbReference>
<evidence type="ECO:0000256" key="8">
    <source>
        <dbReference type="ARBA" id="ARBA00023295"/>
    </source>
</evidence>
<dbReference type="Gene3D" id="2.60.120.260">
    <property type="entry name" value="Galactose-binding domain-like"/>
    <property type="match status" value="1"/>
</dbReference>
<dbReference type="PRINTS" id="PR00132">
    <property type="entry name" value="GLHYDRLASE2"/>
</dbReference>
<dbReference type="Pfam" id="PF02929">
    <property type="entry name" value="Bgal_small_N"/>
    <property type="match status" value="1"/>
</dbReference>
<dbReference type="GO" id="GO:0009341">
    <property type="term" value="C:beta-galactosidase complex"/>
    <property type="evidence" value="ECO:0007669"/>
    <property type="project" value="InterPro"/>
</dbReference>
<protein>
    <recommendedName>
        <fullName evidence="5 10">Beta-galactosidase</fullName>
        <ecNumber evidence="5 10">3.2.1.23</ecNumber>
    </recommendedName>
    <alternativeName>
        <fullName evidence="9 10">Lactase</fullName>
    </alternativeName>
</protein>
<dbReference type="InterPro" id="IPR013783">
    <property type="entry name" value="Ig-like_fold"/>
</dbReference>
<accession>A0A495E6Q9</accession>
<keyword evidence="6 10" id="KW-0378">Hydrolase</keyword>
<dbReference type="PROSITE" id="PS00719">
    <property type="entry name" value="GLYCOSYL_HYDROL_F2_1"/>
    <property type="match status" value="1"/>
</dbReference>
<dbReference type="InterPro" id="IPR032312">
    <property type="entry name" value="LacZ_4"/>
</dbReference>
<dbReference type="Pfam" id="PF02836">
    <property type="entry name" value="Glyco_hydro_2_C"/>
    <property type="match status" value="1"/>
</dbReference>
<evidence type="ECO:0000313" key="12">
    <source>
        <dbReference type="EMBL" id="RKR12203.1"/>
    </source>
</evidence>
<dbReference type="Gene3D" id="2.70.98.10">
    <property type="match status" value="1"/>
</dbReference>
<dbReference type="OrthoDB" id="9801077at2"/>
<dbReference type="InterPro" id="IPR023230">
    <property type="entry name" value="Glyco_hydro_2_CS"/>
</dbReference>
<comment type="caution">
    <text evidence="12">The sequence shown here is derived from an EMBL/GenBank/DDBJ whole genome shotgun (WGS) entry which is preliminary data.</text>
</comment>
<dbReference type="GO" id="GO:0004565">
    <property type="term" value="F:beta-galactosidase activity"/>
    <property type="evidence" value="ECO:0007669"/>
    <property type="project" value="UniProtKB-EC"/>
</dbReference>
<gene>
    <name evidence="12" type="ORF">CLV91_2328</name>
</gene>
<reference evidence="12 13" key="1">
    <citation type="submission" date="2018-10" db="EMBL/GenBank/DDBJ databases">
        <title>Genomic Encyclopedia of Archaeal and Bacterial Type Strains, Phase II (KMG-II): from individual species to whole genera.</title>
        <authorList>
            <person name="Goeker M."/>
        </authorList>
    </citation>
    <scope>NUCLEOTIDE SEQUENCE [LARGE SCALE GENOMIC DNA]</scope>
    <source>
        <strain evidence="12 13">DSM 25230</strain>
    </source>
</reference>
<comment type="subunit">
    <text evidence="4">Monomer.</text>
</comment>
<evidence type="ECO:0000256" key="5">
    <source>
        <dbReference type="ARBA" id="ARBA00012756"/>
    </source>
</evidence>
<dbReference type="GO" id="GO:0030246">
    <property type="term" value="F:carbohydrate binding"/>
    <property type="evidence" value="ECO:0007669"/>
    <property type="project" value="InterPro"/>
</dbReference>
<keyword evidence="13" id="KW-1185">Reference proteome</keyword>
<dbReference type="PANTHER" id="PTHR46323">
    <property type="entry name" value="BETA-GALACTOSIDASE"/>
    <property type="match status" value="1"/>
</dbReference>
<sequence length="1082" mass="123889">MKNYVATLLFLIVGFSGIYAQNDWENELMFEQNKMRSRVPSYSYSTHEDALKGNRDVSRMKTLNGAWKFNFVEKSSDRPQDFIAKDFSGNKENWKEIPVPSNWELEGYGQPIYSNIIYPFTPDIANGGKRNFNYMGPHPPQFPYIENYRDNPVGSYYRDFTIPENWKEQSIILHFGGVSSAFYVWVNGKKVGYSQGSRLAAEFDVTDFLTEGTNRVAVQVFRWSDGSYLEDQDMWRLSGIHREVMLLAQPKIALNDFFVRTKFDADLKDAKLEIRPHLWMKGDEEELKDWKINAELYDANNEKVLLETMSCSVEDVHFERWPQRDITKFAFLEANIKSPKKWSSEKPYLYTLVLDVTDPNGKIVESRSQKVGFRHISFSDKSELLVNGKSVKIKGVNRHDHHPVTGKALTRKDLEDDVKLLKKFNFNAVRTSHYPNDPYFYELCNTYGLYVMDEANIETHHLGSYAPQQPSLAIPILSRIMRMIDRDKNNPSIISWSMGNEAGSGPAFAAAAGWIRDYDPSRFIHYEGAQGDPTDPNYKEGDEGQKLFRGPAHANPDDPDYVDVLSRMYPEIYQLEAMASSKHIDRPIIMCEYAHAMGNSIGGLGEYWDLINAKPNLIGGFIWDMIDQGLEATNDKGEKYYAYGGDFGDIPNDKNFCINGVFTPDRKPNPHAWECKYIFQPFSFKDSDIKNGKVTAINHLNFTDLSAYEVRWTLSENGKQLQSGILKDINVKAAGSNTLVIPFKKVKYKQESEYWVKISVHEKGNRFWAEKGFEVAKDQILLKPRKFSNTNTSSSKTIVDVKESLEEIIVSSKHFSGKVSKSTGELVSLIVNKKEQIASPLKPNFYRPPIDNDLKGASSRMFKKSKEFWEFLADKLETTSVTSVSENVNEAKILVSKQYKNDVKLDIIYKFLSDGKVIVTMNMDAKESLPGLVRFGLTMGVPDTFKNTTFYGKGPWENYIDRKRGAEVDEFFFKTDALFYNYIYPQENGNRSDVRWLKLTESNKNGLTIEGAPDFSFSIWPYSAKNITEANHPYDLKKQGYYTLNLDLVQMSVGGTLSETLPQFILKSGKYNFEIVLKASNK</sequence>
<dbReference type="InterPro" id="IPR011013">
    <property type="entry name" value="Gal_mutarotase_sf_dom"/>
</dbReference>
<dbReference type="InterPro" id="IPR006102">
    <property type="entry name" value="Ig-like_GH2"/>
</dbReference>
<dbReference type="InterPro" id="IPR036156">
    <property type="entry name" value="Beta-gal/glucu_dom_sf"/>
</dbReference>
<comment type="catalytic activity">
    <reaction evidence="1 10">
        <text>Hydrolysis of terminal non-reducing beta-D-galactose residues in beta-D-galactosides.</text>
        <dbReference type="EC" id="3.2.1.23"/>
    </reaction>
</comment>
<evidence type="ECO:0000256" key="2">
    <source>
        <dbReference type="ARBA" id="ARBA00001913"/>
    </source>
</evidence>
<evidence type="ECO:0000259" key="11">
    <source>
        <dbReference type="SMART" id="SM01038"/>
    </source>
</evidence>
<dbReference type="InterPro" id="IPR050347">
    <property type="entry name" value="Bact_Beta-galactosidase"/>
</dbReference>
<dbReference type="InterPro" id="IPR006101">
    <property type="entry name" value="Glyco_hydro_2"/>
</dbReference>
<dbReference type="RefSeq" id="WP_121068059.1">
    <property type="nucleotide sequence ID" value="NZ_RBIQ01000009.1"/>
</dbReference>